<protein>
    <recommendedName>
        <fullName evidence="5">GlsB/YeaQ/YmgE family stress response membrane protein</fullName>
    </recommendedName>
</protein>
<evidence type="ECO:0000313" key="4">
    <source>
        <dbReference type="Proteomes" id="UP001589693"/>
    </source>
</evidence>
<keyword evidence="4" id="KW-1185">Reference proteome</keyword>
<name>A0ABV5ZY56_9PSEU</name>
<dbReference type="EMBL" id="JBHLZU010000011">
    <property type="protein sequence ID" value="MFB9905128.1"/>
    <property type="molecule type" value="Genomic_DNA"/>
</dbReference>
<evidence type="ECO:0000313" key="3">
    <source>
        <dbReference type="EMBL" id="MFB9905128.1"/>
    </source>
</evidence>
<feature type="region of interest" description="Disordered" evidence="1">
    <location>
        <begin position="104"/>
        <end position="131"/>
    </location>
</feature>
<dbReference type="Proteomes" id="UP001589693">
    <property type="component" value="Unassembled WGS sequence"/>
</dbReference>
<feature type="transmembrane region" description="Helical" evidence="2">
    <location>
        <begin position="64"/>
        <end position="85"/>
    </location>
</feature>
<evidence type="ECO:0000256" key="1">
    <source>
        <dbReference type="SAM" id="MobiDB-lite"/>
    </source>
</evidence>
<organism evidence="3 4">
    <name type="scientific">Allokutzneria oryzae</name>
    <dbReference type="NCBI Taxonomy" id="1378989"/>
    <lineage>
        <taxon>Bacteria</taxon>
        <taxon>Bacillati</taxon>
        <taxon>Actinomycetota</taxon>
        <taxon>Actinomycetes</taxon>
        <taxon>Pseudonocardiales</taxon>
        <taxon>Pseudonocardiaceae</taxon>
        <taxon>Allokutzneria</taxon>
    </lineage>
</organism>
<reference evidence="3 4" key="1">
    <citation type="submission" date="2024-09" db="EMBL/GenBank/DDBJ databases">
        <authorList>
            <person name="Sun Q."/>
            <person name="Mori K."/>
        </authorList>
    </citation>
    <scope>NUCLEOTIDE SEQUENCE [LARGE SCALE GENOMIC DNA]</scope>
    <source>
        <strain evidence="3 4">TBRC 7907</strain>
    </source>
</reference>
<accession>A0ABV5ZY56</accession>
<keyword evidence="2" id="KW-0472">Membrane</keyword>
<feature type="transmembrane region" description="Helical" evidence="2">
    <location>
        <begin position="39"/>
        <end position="58"/>
    </location>
</feature>
<evidence type="ECO:0008006" key="5">
    <source>
        <dbReference type="Google" id="ProtNLM"/>
    </source>
</evidence>
<gene>
    <name evidence="3" type="ORF">ACFFQA_14410</name>
</gene>
<proteinExistence type="predicted"/>
<feature type="transmembrane region" description="Helical" evidence="2">
    <location>
        <begin position="6"/>
        <end position="27"/>
    </location>
</feature>
<comment type="caution">
    <text evidence="3">The sequence shown here is derived from an EMBL/GenBank/DDBJ whole genome shotgun (WGS) entry which is preliminary data.</text>
</comment>
<dbReference type="RefSeq" id="WP_377852411.1">
    <property type="nucleotide sequence ID" value="NZ_JBHLZU010000011.1"/>
</dbReference>
<keyword evidence="2" id="KW-0812">Transmembrane</keyword>
<sequence length="131" mass="14035">MEPATTIQLLGAGAFGFLVGWFVYYLNRHRSADVRFADLVSLIGAIGGGAVLALFPAGTDLFGAYGIGLFAGFFGYLLVLVLLVWRSENFTIDYLIDGRRREVAPGQRLPDGPDRGAMGADGAPERGGPRR</sequence>
<keyword evidence="2" id="KW-1133">Transmembrane helix</keyword>
<evidence type="ECO:0000256" key="2">
    <source>
        <dbReference type="SAM" id="Phobius"/>
    </source>
</evidence>